<feature type="chain" id="PRO_5047282208" evidence="3">
    <location>
        <begin position="22"/>
        <end position="160"/>
    </location>
</feature>
<gene>
    <name evidence="5" type="ORF">GCM10025770_04820</name>
</gene>
<evidence type="ECO:0000259" key="4">
    <source>
        <dbReference type="Pfam" id="PF00127"/>
    </source>
</evidence>
<evidence type="ECO:0000256" key="3">
    <source>
        <dbReference type="SAM" id="SignalP"/>
    </source>
</evidence>
<evidence type="ECO:0000313" key="6">
    <source>
        <dbReference type="Proteomes" id="UP001500547"/>
    </source>
</evidence>
<reference evidence="6" key="1">
    <citation type="journal article" date="2019" name="Int. J. Syst. Evol. Microbiol.">
        <title>The Global Catalogue of Microorganisms (GCM) 10K type strain sequencing project: providing services to taxonomists for standard genome sequencing and annotation.</title>
        <authorList>
            <consortium name="The Broad Institute Genomics Platform"/>
            <consortium name="The Broad Institute Genome Sequencing Center for Infectious Disease"/>
            <person name="Wu L."/>
            <person name="Ma J."/>
        </authorList>
    </citation>
    <scope>NUCLEOTIDE SEQUENCE [LARGE SCALE GENOMIC DNA]</scope>
    <source>
        <strain evidence="6">JCM 18715</strain>
    </source>
</reference>
<evidence type="ECO:0000256" key="2">
    <source>
        <dbReference type="ARBA" id="ARBA00023008"/>
    </source>
</evidence>
<feature type="domain" description="Blue (type 1) copper" evidence="4">
    <location>
        <begin position="57"/>
        <end position="159"/>
    </location>
</feature>
<dbReference type="InterPro" id="IPR000923">
    <property type="entry name" value="BlueCu_1"/>
</dbReference>
<dbReference type="PROSITE" id="PS51257">
    <property type="entry name" value="PROKAR_LIPOPROTEIN"/>
    <property type="match status" value="1"/>
</dbReference>
<dbReference type="InterPro" id="IPR008972">
    <property type="entry name" value="Cupredoxin"/>
</dbReference>
<dbReference type="Proteomes" id="UP001500547">
    <property type="component" value="Unassembled WGS sequence"/>
</dbReference>
<dbReference type="CDD" id="cd04211">
    <property type="entry name" value="Cupredoxin_like_2"/>
    <property type="match status" value="1"/>
</dbReference>
<dbReference type="EMBL" id="BAABLD010000002">
    <property type="protein sequence ID" value="GAA5159104.1"/>
    <property type="molecule type" value="Genomic_DNA"/>
</dbReference>
<keyword evidence="6" id="KW-1185">Reference proteome</keyword>
<dbReference type="PANTHER" id="PTHR38439">
    <property type="entry name" value="AURACYANIN-B"/>
    <property type="match status" value="1"/>
</dbReference>
<evidence type="ECO:0000313" key="5">
    <source>
        <dbReference type="EMBL" id="GAA5159104.1"/>
    </source>
</evidence>
<evidence type="ECO:0000256" key="1">
    <source>
        <dbReference type="ARBA" id="ARBA00022723"/>
    </source>
</evidence>
<dbReference type="Gene3D" id="2.60.40.420">
    <property type="entry name" value="Cupredoxins - blue copper proteins"/>
    <property type="match status" value="1"/>
</dbReference>
<organism evidence="5 6">
    <name type="scientific">Viridibacterium curvum</name>
    <dbReference type="NCBI Taxonomy" id="1101404"/>
    <lineage>
        <taxon>Bacteria</taxon>
        <taxon>Pseudomonadati</taxon>
        <taxon>Pseudomonadota</taxon>
        <taxon>Betaproteobacteria</taxon>
        <taxon>Rhodocyclales</taxon>
        <taxon>Rhodocyclaceae</taxon>
        <taxon>Viridibacterium</taxon>
    </lineage>
</organism>
<dbReference type="PROSITE" id="PS00079">
    <property type="entry name" value="MULTICOPPER_OXIDASE1"/>
    <property type="match status" value="1"/>
</dbReference>
<keyword evidence="1" id="KW-0479">Metal-binding</keyword>
<protein>
    <submittedName>
        <fullName evidence="5">Cupredoxin family protein</fullName>
    </submittedName>
</protein>
<keyword evidence="2" id="KW-0186">Copper</keyword>
<name>A0ABP9QA03_9RHOO</name>
<proteinExistence type="predicted"/>
<dbReference type="InterPro" id="IPR033138">
    <property type="entry name" value="Cu_oxidase_CS"/>
</dbReference>
<sequence>MPDMKILLTLLFLLGCGAAFAHGDNHAGKATTTREQTAWGIAGQPKAVRRTIDIRMDDQMRFTPDRLQVRRGDTLRLRIHNSGQVLHELVIGTPAALAEHAALMQRFPNMEHDEPWMAHVPPGKTGELVWQFNRAGDFEFACLIAGHYQAGMRGRVTVKP</sequence>
<comment type="caution">
    <text evidence="5">The sequence shown here is derived from an EMBL/GenBank/DDBJ whole genome shotgun (WGS) entry which is preliminary data.</text>
</comment>
<keyword evidence="3" id="KW-0732">Signal</keyword>
<dbReference type="PANTHER" id="PTHR38439:SF3">
    <property type="entry name" value="COPPER-RESISTANT CUPROPROTEIN COPI"/>
    <property type="match status" value="1"/>
</dbReference>
<feature type="signal peptide" evidence="3">
    <location>
        <begin position="1"/>
        <end position="21"/>
    </location>
</feature>
<dbReference type="InterPro" id="IPR050845">
    <property type="entry name" value="Cu-binding_ET"/>
</dbReference>
<accession>A0ABP9QA03</accession>
<dbReference type="SUPFAM" id="SSF49503">
    <property type="entry name" value="Cupredoxins"/>
    <property type="match status" value="1"/>
</dbReference>
<dbReference type="Pfam" id="PF00127">
    <property type="entry name" value="Copper-bind"/>
    <property type="match status" value="1"/>
</dbReference>